<dbReference type="Pfam" id="PF08818">
    <property type="entry name" value="DUF1801"/>
    <property type="match status" value="1"/>
</dbReference>
<evidence type="ECO:0000259" key="1">
    <source>
        <dbReference type="Pfam" id="PF08818"/>
    </source>
</evidence>
<feature type="domain" description="YdhG-like" evidence="1">
    <location>
        <begin position="20"/>
        <end position="110"/>
    </location>
</feature>
<dbReference type="AlphaFoldDB" id="A0A644UPX5"/>
<name>A0A644UPX5_9ZZZZ</name>
<comment type="caution">
    <text evidence="2">The sequence shown here is derived from an EMBL/GenBank/DDBJ whole genome shotgun (WGS) entry which is preliminary data.</text>
</comment>
<dbReference type="Gene3D" id="3.90.1150.200">
    <property type="match status" value="1"/>
</dbReference>
<dbReference type="SUPFAM" id="SSF159888">
    <property type="entry name" value="YdhG-like"/>
    <property type="match status" value="1"/>
</dbReference>
<organism evidence="2">
    <name type="scientific">bioreactor metagenome</name>
    <dbReference type="NCBI Taxonomy" id="1076179"/>
    <lineage>
        <taxon>unclassified sequences</taxon>
        <taxon>metagenomes</taxon>
        <taxon>ecological metagenomes</taxon>
    </lineage>
</organism>
<proteinExistence type="predicted"/>
<dbReference type="EMBL" id="VSSQ01000145">
    <property type="protein sequence ID" value="MPL81128.1"/>
    <property type="molecule type" value="Genomic_DNA"/>
</dbReference>
<reference evidence="2" key="1">
    <citation type="submission" date="2019-08" db="EMBL/GenBank/DDBJ databases">
        <authorList>
            <person name="Kucharzyk K."/>
            <person name="Murdoch R.W."/>
            <person name="Higgins S."/>
            <person name="Loffler F."/>
        </authorList>
    </citation>
    <scope>NUCLEOTIDE SEQUENCE</scope>
</reference>
<dbReference type="InterPro" id="IPR014922">
    <property type="entry name" value="YdhG-like"/>
</dbReference>
<evidence type="ECO:0000313" key="2">
    <source>
        <dbReference type="EMBL" id="MPL81128.1"/>
    </source>
</evidence>
<accession>A0A644UPX5</accession>
<protein>
    <recommendedName>
        <fullName evidence="1">YdhG-like domain-containing protein</fullName>
    </recommendedName>
</protein>
<sequence>MYKKSKEVDIYINSFDGDVKAKLIEIRELIIENAPLSIECISYQMPTYKGNGPIVYFGGFKNHVSLFPTSNGIETFEEELKEYKHSKGTIQFPISKPLPIDLIRRIVLFRVKEDLEKGALSCFSKKKKLQ</sequence>
<gene>
    <name evidence="2" type="ORF">SDC9_27042</name>
</gene>